<reference evidence="2 3" key="1">
    <citation type="submission" date="2023-07" db="EMBL/GenBank/DDBJ databases">
        <title>Sorghum-associated microbial communities from plants grown in Nebraska, USA.</title>
        <authorList>
            <person name="Schachtman D."/>
        </authorList>
    </citation>
    <scope>NUCLEOTIDE SEQUENCE [LARGE SCALE GENOMIC DNA]</scope>
    <source>
        <strain evidence="2 3">4256</strain>
    </source>
</reference>
<protein>
    <submittedName>
        <fullName evidence="2">DNA-binding MarR family transcriptional regulator</fullName>
    </submittedName>
</protein>
<comment type="caution">
    <text evidence="2">The sequence shown here is derived from an EMBL/GenBank/DDBJ whole genome shotgun (WGS) entry which is preliminary data.</text>
</comment>
<dbReference type="InterPro" id="IPR036388">
    <property type="entry name" value="WH-like_DNA-bd_sf"/>
</dbReference>
<feature type="domain" description="HTH marR-type" evidence="1">
    <location>
        <begin position="8"/>
        <end position="139"/>
    </location>
</feature>
<dbReference type="PROSITE" id="PS50995">
    <property type="entry name" value="HTH_MARR_2"/>
    <property type="match status" value="1"/>
</dbReference>
<name>A0ABU1X3Q2_SPHXE</name>
<dbReference type="Pfam" id="PF12802">
    <property type="entry name" value="MarR_2"/>
    <property type="match status" value="1"/>
</dbReference>
<evidence type="ECO:0000259" key="1">
    <source>
        <dbReference type="PROSITE" id="PS50995"/>
    </source>
</evidence>
<evidence type="ECO:0000313" key="2">
    <source>
        <dbReference type="EMBL" id="MDR7156213.1"/>
    </source>
</evidence>
<dbReference type="Gene3D" id="1.10.10.10">
    <property type="entry name" value="Winged helix-like DNA-binding domain superfamily/Winged helix DNA-binding domain"/>
    <property type="match status" value="1"/>
</dbReference>
<gene>
    <name evidence="2" type="ORF">J2W40_003054</name>
</gene>
<dbReference type="EMBL" id="JAVDWV010000014">
    <property type="protein sequence ID" value="MDR7156213.1"/>
    <property type="molecule type" value="Genomic_DNA"/>
</dbReference>
<keyword evidence="2" id="KW-0238">DNA-binding</keyword>
<dbReference type="PANTHER" id="PTHR33164:SF57">
    <property type="entry name" value="MARR-FAMILY TRANSCRIPTIONAL REGULATOR"/>
    <property type="match status" value="1"/>
</dbReference>
<evidence type="ECO:0000313" key="3">
    <source>
        <dbReference type="Proteomes" id="UP001267638"/>
    </source>
</evidence>
<organism evidence="2 3">
    <name type="scientific">Sphingobium xenophagum</name>
    <dbReference type="NCBI Taxonomy" id="121428"/>
    <lineage>
        <taxon>Bacteria</taxon>
        <taxon>Pseudomonadati</taxon>
        <taxon>Pseudomonadota</taxon>
        <taxon>Alphaproteobacteria</taxon>
        <taxon>Sphingomonadales</taxon>
        <taxon>Sphingomonadaceae</taxon>
        <taxon>Sphingobium</taxon>
    </lineage>
</organism>
<keyword evidence="3" id="KW-1185">Reference proteome</keyword>
<dbReference type="PANTHER" id="PTHR33164">
    <property type="entry name" value="TRANSCRIPTIONAL REGULATOR, MARR FAMILY"/>
    <property type="match status" value="1"/>
</dbReference>
<sequence>MNQGTDLRGLIGYQIQRAHLVMGADARAALAPFDLSPAKFTALLLIRDNPGCDQTALGRALSVNRSSAMKLVNILEERGLVERRAGRDLRTNALFLLPEGEVQIGAMIEAVHQSDARMTQGLSRQEAEQLLVLLRKISGEEPMSDSEADTGIA</sequence>
<proteinExistence type="predicted"/>
<dbReference type="PRINTS" id="PR00598">
    <property type="entry name" value="HTHMARR"/>
</dbReference>
<dbReference type="InterPro" id="IPR036390">
    <property type="entry name" value="WH_DNA-bd_sf"/>
</dbReference>
<accession>A0ABU1X3Q2</accession>
<dbReference type="SMART" id="SM00347">
    <property type="entry name" value="HTH_MARR"/>
    <property type="match status" value="1"/>
</dbReference>
<dbReference type="Proteomes" id="UP001267638">
    <property type="component" value="Unassembled WGS sequence"/>
</dbReference>
<dbReference type="GO" id="GO:0003677">
    <property type="term" value="F:DNA binding"/>
    <property type="evidence" value="ECO:0007669"/>
    <property type="project" value="UniProtKB-KW"/>
</dbReference>
<dbReference type="SUPFAM" id="SSF46785">
    <property type="entry name" value="Winged helix' DNA-binding domain"/>
    <property type="match status" value="1"/>
</dbReference>
<dbReference type="RefSeq" id="WP_310226254.1">
    <property type="nucleotide sequence ID" value="NZ_JAVDWV010000014.1"/>
</dbReference>
<dbReference type="InterPro" id="IPR039422">
    <property type="entry name" value="MarR/SlyA-like"/>
</dbReference>
<dbReference type="InterPro" id="IPR000835">
    <property type="entry name" value="HTH_MarR-typ"/>
</dbReference>